<feature type="compositionally biased region" description="Basic residues" evidence="1">
    <location>
        <begin position="137"/>
        <end position="151"/>
    </location>
</feature>
<reference evidence="3" key="1">
    <citation type="submission" date="2011-07" db="EMBL/GenBank/DDBJ databases">
        <authorList>
            <consortium name="Caenorhabditis brenneri Sequencing and Analysis Consortium"/>
            <person name="Wilson R.K."/>
        </authorList>
    </citation>
    <scope>NUCLEOTIDE SEQUENCE [LARGE SCALE GENOMIC DNA]</scope>
    <source>
        <strain evidence="3">PB2801</strain>
    </source>
</reference>
<evidence type="ECO:0000256" key="1">
    <source>
        <dbReference type="SAM" id="MobiDB-lite"/>
    </source>
</evidence>
<dbReference type="InParanoid" id="G0M8K1"/>
<gene>
    <name evidence="2" type="ORF">CAEBREN_13168</name>
</gene>
<sequence length="346" mass="39386">MEVSATAKSPQTIPGRSKSEHKHLEHYVWCMQCSDQSCPLQQKMVFEETIQNSNTESSKSGAFLRAVCNRISLRKKSKKVGTEKNETTIVGAKHLAEFGEKLNAHQKVIQKKQRAVSADSPKKHQTSGFVRAGQFMRSHRARFSLRKKSKKGGSPDHNKSMSRENIALDPLEKQDESQKEKPNVAAEIEKPHLASRFYQFMRSGRARLSLRKKSKKVGQQNNNEGSSLKGNKPKSKLTRQKNIQGKRRTISADAVKDGSNPKCANKGGFMRSSRARFSLRKNSKKDQSSREGNRQEIIKMMEELEMRKKQNEEPRKPLRRYNGRSRLDQFIMNGGQLKPLHSEANV</sequence>
<dbReference type="HOGENOM" id="CLU_802205_0_0_1"/>
<feature type="compositionally biased region" description="Polar residues" evidence="1">
    <location>
        <begin position="217"/>
        <end position="229"/>
    </location>
</feature>
<feature type="compositionally biased region" description="Basic residues" evidence="1">
    <location>
        <begin position="273"/>
        <end position="283"/>
    </location>
</feature>
<evidence type="ECO:0000313" key="3">
    <source>
        <dbReference type="Proteomes" id="UP000008068"/>
    </source>
</evidence>
<dbReference type="Proteomes" id="UP000008068">
    <property type="component" value="Unassembled WGS sequence"/>
</dbReference>
<feature type="compositionally biased region" description="Basic and acidic residues" evidence="1">
    <location>
        <begin position="153"/>
        <end position="162"/>
    </location>
</feature>
<feature type="compositionally biased region" description="Basic residues" evidence="1">
    <location>
        <begin position="231"/>
        <end position="249"/>
    </location>
</feature>
<feature type="region of interest" description="Disordered" evidence="1">
    <location>
        <begin position="208"/>
        <end position="326"/>
    </location>
</feature>
<proteinExistence type="predicted"/>
<evidence type="ECO:0000313" key="2">
    <source>
        <dbReference type="EMBL" id="EGT30355.1"/>
    </source>
</evidence>
<feature type="compositionally biased region" description="Basic and acidic residues" evidence="1">
    <location>
        <begin position="170"/>
        <end position="188"/>
    </location>
</feature>
<name>G0M8K1_CAEBE</name>
<keyword evidence="3" id="KW-1185">Reference proteome</keyword>
<dbReference type="EMBL" id="GL379786">
    <property type="protein sequence ID" value="EGT30355.1"/>
    <property type="molecule type" value="Genomic_DNA"/>
</dbReference>
<feature type="region of interest" description="Disordered" evidence="1">
    <location>
        <begin position="136"/>
        <end position="188"/>
    </location>
</feature>
<dbReference type="AlphaFoldDB" id="G0M8K1"/>
<accession>G0M8K1</accession>
<protein>
    <submittedName>
        <fullName evidence="2">Uncharacterized protein</fullName>
    </submittedName>
</protein>
<feature type="compositionally biased region" description="Basic and acidic residues" evidence="1">
    <location>
        <begin position="284"/>
        <end position="316"/>
    </location>
</feature>
<organism evidence="3">
    <name type="scientific">Caenorhabditis brenneri</name>
    <name type="common">Nematode worm</name>
    <dbReference type="NCBI Taxonomy" id="135651"/>
    <lineage>
        <taxon>Eukaryota</taxon>
        <taxon>Metazoa</taxon>
        <taxon>Ecdysozoa</taxon>
        <taxon>Nematoda</taxon>
        <taxon>Chromadorea</taxon>
        <taxon>Rhabditida</taxon>
        <taxon>Rhabditina</taxon>
        <taxon>Rhabditomorpha</taxon>
        <taxon>Rhabditoidea</taxon>
        <taxon>Rhabditidae</taxon>
        <taxon>Peloderinae</taxon>
        <taxon>Caenorhabditis</taxon>
    </lineage>
</organism>